<proteinExistence type="predicted"/>
<dbReference type="Gene3D" id="3.30.160.670">
    <property type="match status" value="1"/>
</dbReference>
<keyword evidence="4" id="KW-1185">Reference proteome</keyword>
<dbReference type="InterPro" id="IPR041489">
    <property type="entry name" value="PDZ_6"/>
</dbReference>
<evidence type="ECO:0000256" key="1">
    <source>
        <dbReference type="SAM" id="Phobius"/>
    </source>
</evidence>
<dbReference type="Pfam" id="PF13590">
    <property type="entry name" value="DUF4136"/>
    <property type="match status" value="1"/>
</dbReference>
<dbReference type="SMART" id="SM00228">
    <property type="entry name" value="PDZ"/>
    <property type="match status" value="2"/>
</dbReference>
<dbReference type="SUPFAM" id="SSF50156">
    <property type="entry name" value="PDZ domain-like"/>
    <property type="match status" value="2"/>
</dbReference>
<dbReference type="InterPro" id="IPR001478">
    <property type="entry name" value="PDZ"/>
</dbReference>
<feature type="domain" description="PDZ" evidence="2">
    <location>
        <begin position="46"/>
        <end position="135"/>
    </location>
</feature>
<dbReference type="InterPro" id="IPR036034">
    <property type="entry name" value="PDZ_sf"/>
</dbReference>
<reference evidence="4" key="1">
    <citation type="submission" date="2017-02" db="EMBL/GenBank/DDBJ databases">
        <authorList>
            <person name="Varghese N."/>
            <person name="Submissions S."/>
        </authorList>
    </citation>
    <scope>NUCLEOTIDE SEQUENCE [LARGE SCALE GENOMIC DNA]</scope>
    <source>
        <strain evidence="4">DSM 24967</strain>
    </source>
</reference>
<feature type="transmembrane region" description="Helical" evidence="1">
    <location>
        <begin position="6"/>
        <end position="23"/>
    </location>
</feature>
<name>A0A1T5CBK7_9BACT</name>
<dbReference type="InterPro" id="IPR025411">
    <property type="entry name" value="DUF4136"/>
</dbReference>
<keyword evidence="1" id="KW-0472">Membrane</keyword>
<keyword evidence="1" id="KW-0812">Transmembrane</keyword>
<dbReference type="EMBL" id="FUYQ01000011">
    <property type="protein sequence ID" value="SKB56741.1"/>
    <property type="molecule type" value="Genomic_DNA"/>
</dbReference>
<protein>
    <recommendedName>
        <fullName evidence="2">PDZ domain-containing protein</fullName>
    </recommendedName>
</protein>
<dbReference type="PROSITE" id="PS50106">
    <property type="entry name" value="PDZ"/>
    <property type="match status" value="2"/>
</dbReference>
<organism evidence="3 4">
    <name type="scientific">Parabacteroides chartae</name>
    <dbReference type="NCBI Taxonomy" id="1037355"/>
    <lineage>
        <taxon>Bacteria</taxon>
        <taxon>Pseudomonadati</taxon>
        <taxon>Bacteroidota</taxon>
        <taxon>Bacteroidia</taxon>
        <taxon>Bacteroidales</taxon>
        <taxon>Tannerellaceae</taxon>
        <taxon>Parabacteroides</taxon>
    </lineage>
</organism>
<accession>A0A1T5CBK7</accession>
<feature type="transmembrane region" description="Helical" evidence="1">
    <location>
        <begin position="35"/>
        <end position="51"/>
    </location>
</feature>
<feature type="domain" description="PDZ" evidence="2">
    <location>
        <begin position="347"/>
        <end position="413"/>
    </location>
</feature>
<sequence>MLPSIPLLLIFLYLCLLFTNYLCNKYTNMLSMINKTLLSLLLLLAVVTVTAQKKSNIVCRPGFTYALSNSIHWGLNKPVITGIVPYSSAESSGLKLNDIIESVDGIPVNELTAMEISQLLNNETKDEIILTVRNLSSEGKQLMIHKDCKLSQAITEDQLALAFNMYSLESTSEREFICPFKTTTTREEISFDTYKTFGFAPIDENNSKLENFINQRIEKELVKKGLTYNASNPDLLIQTYYFFDKNPNYTGAVTNGAQPTEKTFRYFAASGKMIELPFLSVGSVESKAPYLLQFGFRFIDQKVLHGQVVWECESNELLTESYRLDDYAAIHIPLMCLQYPFVKYTRNVPVKVDVKNYNYTGISYDINRLERIAEVEPGSPAEAAGIKAGDVIERIGNQKMNYSSDEFTSAYKQFITLTMDLRDPATQFTDANGFSRCMYWNVMNYPKIADFFKNPSNITGFSYLYNFTPYVNPVGTNVTTFLIKRGKDKEEITIRPTVRTETSVYVN</sequence>
<dbReference type="Pfam" id="PF17820">
    <property type="entry name" value="PDZ_6"/>
    <property type="match status" value="2"/>
</dbReference>
<evidence type="ECO:0000313" key="3">
    <source>
        <dbReference type="EMBL" id="SKB56741.1"/>
    </source>
</evidence>
<gene>
    <name evidence="3" type="ORF">SAMN05660349_01809</name>
</gene>
<evidence type="ECO:0000259" key="2">
    <source>
        <dbReference type="PROSITE" id="PS50106"/>
    </source>
</evidence>
<dbReference type="AlphaFoldDB" id="A0A1T5CBK7"/>
<keyword evidence="1" id="KW-1133">Transmembrane helix</keyword>
<dbReference type="Proteomes" id="UP000190852">
    <property type="component" value="Unassembled WGS sequence"/>
</dbReference>
<dbReference type="Gene3D" id="2.30.42.10">
    <property type="match status" value="2"/>
</dbReference>
<evidence type="ECO:0000313" key="4">
    <source>
        <dbReference type="Proteomes" id="UP000190852"/>
    </source>
</evidence>